<accession>A0ABZ1HUZ0</accession>
<dbReference type="RefSeq" id="WP_326565113.1">
    <property type="nucleotide sequence ID" value="NZ_CP142149.1"/>
</dbReference>
<name>A0ABZ1HUZ0_9PSEU</name>
<sequence length="56" mass="6126">MTIHIRSALGGVVHECQTSQPLCGRILYSAVETDDPVTCKGCLRRIEARTSPEVAR</sequence>
<keyword evidence="2" id="KW-1185">Reference proteome</keyword>
<protein>
    <submittedName>
        <fullName evidence="1">Uncharacterized protein</fullName>
    </submittedName>
</protein>
<dbReference type="EMBL" id="CP142149">
    <property type="protein sequence ID" value="WSE26145.1"/>
    <property type="molecule type" value="Genomic_DNA"/>
</dbReference>
<organism evidence="1 2">
    <name type="scientific">Amycolatopsis rhabdoformis</name>
    <dbReference type="NCBI Taxonomy" id="1448059"/>
    <lineage>
        <taxon>Bacteria</taxon>
        <taxon>Bacillati</taxon>
        <taxon>Actinomycetota</taxon>
        <taxon>Actinomycetes</taxon>
        <taxon>Pseudonocardiales</taxon>
        <taxon>Pseudonocardiaceae</taxon>
        <taxon>Amycolatopsis</taxon>
    </lineage>
</organism>
<reference evidence="1 2" key="1">
    <citation type="journal article" date="2015" name="Int. J. Syst. Evol. Microbiol.">
        <title>Amycolatopsis rhabdoformis sp. nov., an actinomycete isolated from a tropical forest soil.</title>
        <authorList>
            <person name="Souza W.R."/>
            <person name="Silva R.E."/>
            <person name="Goodfellow M."/>
            <person name="Busarakam K."/>
            <person name="Figueiro F.S."/>
            <person name="Ferreira D."/>
            <person name="Rodrigues-Filho E."/>
            <person name="Moraes L.A.B."/>
            <person name="Zucchi T.D."/>
        </authorList>
    </citation>
    <scope>NUCLEOTIDE SEQUENCE [LARGE SCALE GENOMIC DNA]</scope>
    <source>
        <strain evidence="1 2">NCIMB 14900</strain>
    </source>
</reference>
<evidence type="ECO:0000313" key="1">
    <source>
        <dbReference type="EMBL" id="WSE26145.1"/>
    </source>
</evidence>
<proteinExistence type="predicted"/>
<evidence type="ECO:0000313" key="2">
    <source>
        <dbReference type="Proteomes" id="UP001330812"/>
    </source>
</evidence>
<dbReference type="Proteomes" id="UP001330812">
    <property type="component" value="Chromosome"/>
</dbReference>
<gene>
    <name evidence="1" type="ORF">VSH64_25045</name>
</gene>